<proteinExistence type="predicted"/>
<organism evidence="1 2">
    <name type="scientific">Buttiauxella warmboldiae</name>
    <dbReference type="NCBI Taxonomy" id="82993"/>
    <lineage>
        <taxon>Bacteria</taxon>
        <taxon>Pseudomonadati</taxon>
        <taxon>Pseudomonadota</taxon>
        <taxon>Gammaproteobacteria</taxon>
        <taxon>Enterobacterales</taxon>
        <taxon>Enterobacteriaceae</taxon>
        <taxon>Buttiauxella</taxon>
    </lineage>
</organism>
<reference evidence="1 2" key="1">
    <citation type="submission" date="2018-11" db="EMBL/GenBank/DDBJ databases">
        <title>Draft genome sequence of Buttiauxella warmboldiae CCUG 35512.</title>
        <authorList>
            <person name="Salva-Serra F."/>
            <person name="Marathe N."/>
            <person name="Moore E."/>
            <person name="Svensson L."/>
            <person name="Engstrom-Jakobsson H."/>
        </authorList>
    </citation>
    <scope>NUCLEOTIDE SEQUENCE [LARGE SCALE GENOMIC DNA]</scope>
    <source>
        <strain evidence="1 2">CCUG 35512</strain>
    </source>
</reference>
<sequence length="190" mass="21046">MHTIQVDKNNMPLFDTFKTATVVGLLMQQVSSVAYHEGDKNPSNPYSYHLSSETTSQIRGLMMDESVGFIKELTATLNQAYSVLLRSNESNQETFIKKLDPVQTDLVELQLRGLEGAIKNVYTKCSGEQSELVKPALIATAQARASAAKLNHLISQMITHVDTFESNINMEGLRALAKHGTNVFESGKFH</sequence>
<evidence type="ECO:0000313" key="2">
    <source>
        <dbReference type="Proteomes" id="UP000268615"/>
    </source>
</evidence>
<protein>
    <submittedName>
        <fullName evidence="1">Uncharacterized protein</fullName>
    </submittedName>
</protein>
<dbReference type="EMBL" id="RPOH01000008">
    <property type="protein sequence ID" value="RPH30469.1"/>
    <property type="molecule type" value="Genomic_DNA"/>
</dbReference>
<comment type="caution">
    <text evidence="1">The sequence shown here is derived from an EMBL/GenBank/DDBJ whole genome shotgun (WGS) entry which is preliminary data.</text>
</comment>
<gene>
    <name evidence="1" type="ORF">EHN07_02210</name>
</gene>
<evidence type="ECO:0000313" key="1">
    <source>
        <dbReference type="EMBL" id="RPH30469.1"/>
    </source>
</evidence>
<dbReference type="Proteomes" id="UP000268615">
    <property type="component" value="Unassembled WGS sequence"/>
</dbReference>
<keyword evidence="2" id="KW-1185">Reference proteome</keyword>
<name>A0A3N5E5R2_9ENTR</name>
<dbReference type="RefSeq" id="WP_124022588.1">
    <property type="nucleotide sequence ID" value="NZ_RPOH01000008.1"/>
</dbReference>
<accession>A0A3N5E5R2</accession>
<dbReference type="OrthoDB" id="6628254at2"/>
<dbReference type="AlphaFoldDB" id="A0A3N5E5R2"/>